<dbReference type="EMBL" id="JADNYM010000008">
    <property type="protein sequence ID" value="MBG0739326.1"/>
    <property type="molecule type" value="Genomic_DNA"/>
</dbReference>
<dbReference type="Pfam" id="PF07179">
    <property type="entry name" value="SseB"/>
    <property type="match status" value="1"/>
</dbReference>
<proteinExistence type="predicted"/>
<comment type="caution">
    <text evidence="2">The sequence shown here is derived from an EMBL/GenBank/DDBJ whole genome shotgun (WGS) entry which is preliminary data.</text>
</comment>
<dbReference type="AlphaFoldDB" id="A0A931CNR7"/>
<gene>
    <name evidence="2" type="ORF">IV500_07975</name>
</gene>
<protein>
    <submittedName>
        <fullName evidence="2">SseB family protein</fullName>
    </submittedName>
</protein>
<evidence type="ECO:0000259" key="1">
    <source>
        <dbReference type="Pfam" id="PF07179"/>
    </source>
</evidence>
<dbReference type="InterPro" id="IPR009839">
    <property type="entry name" value="SseB_N"/>
</dbReference>
<dbReference type="Proteomes" id="UP000655366">
    <property type="component" value="Unassembled WGS sequence"/>
</dbReference>
<keyword evidence="3" id="KW-1185">Reference proteome</keyword>
<accession>A0A931CNR7</accession>
<evidence type="ECO:0000313" key="3">
    <source>
        <dbReference type="Proteomes" id="UP000655366"/>
    </source>
</evidence>
<feature type="domain" description="SseB protein N-terminal" evidence="1">
    <location>
        <begin position="62"/>
        <end position="186"/>
    </location>
</feature>
<sequence>MGGVTEGPAHRPLPGHITAALAAAGGSADSAGQLWQGRSLNPMQTYHNFDDDDGGTDAGYAAALAALAAGTGDEAAVVQTLATARVFVPIVAEVAEVAQSQVGGNSLMSDKESDMALVTLTAPDGRRALPVFSCTANLARWHPQARPVAVYASRAALSAVAEDAQLLVVDPGAGQTFVARRPGLWALARQERWQPSYADPQIAQVLAASLAAVAHPALLGITAEPGSGIVSADSTGRVCAGGGAGPELRVDVALADGLDRGELDALMTDLQRLWSSDEYFAVAVDSLEVRLQAVR</sequence>
<evidence type="ECO:0000313" key="2">
    <source>
        <dbReference type="EMBL" id="MBG0739326.1"/>
    </source>
</evidence>
<name>A0A931CNR7_9MICC</name>
<reference evidence="2 3" key="1">
    <citation type="submission" date="2020-11" db="EMBL/GenBank/DDBJ databases">
        <title>Arthrobacter antarcticus sp. nov., isolated from Antarctic Soil.</title>
        <authorList>
            <person name="Li J."/>
        </authorList>
    </citation>
    <scope>NUCLEOTIDE SEQUENCE [LARGE SCALE GENOMIC DNA]</scope>
    <source>
        <strain evidence="2 3">Z1-20</strain>
    </source>
</reference>
<organism evidence="2 3">
    <name type="scientific">Arthrobacter terrae</name>
    <dbReference type="NCBI Taxonomy" id="2935737"/>
    <lineage>
        <taxon>Bacteria</taxon>
        <taxon>Bacillati</taxon>
        <taxon>Actinomycetota</taxon>
        <taxon>Actinomycetes</taxon>
        <taxon>Micrococcales</taxon>
        <taxon>Micrococcaceae</taxon>
        <taxon>Arthrobacter</taxon>
    </lineage>
</organism>